<sequence>MKNYREANYRLCLAMNKCDELYYQIAKNTHIKENTLWLLYVLGDEKEHSQKQICEEWLMPRTTLNTVVKECINDGYIILSNQQHSKEKTISLTKKGKEFAEKVLKPVYEIENDVMKKVIEEFSEDFILAYERYAQYFEEAYKKRNRTE</sequence>
<evidence type="ECO:0000313" key="3">
    <source>
        <dbReference type="Proteomes" id="UP001060112"/>
    </source>
</evidence>
<accession>A0ABY5I0X1</accession>
<organism evidence="2 3">
    <name type="scientific">Allocoprobacillus halotolerans</name>
    <dbReference type="NCBI Taxonomy" id="2944914"/>
    <lineage>
        <taxon>Bacteria</taxon>
        <taxon>Bacillati</taxon>
        <taxon>Bacillota</taxon>
        <taxon>Erysipelotrichia</taxon>
        <taxon>Erysipelotrichales</taxon>
        <taxon>Erysipelotrichaceae</taxon>
        <taxon>Allocoprobacillus</taxon>
    </lineage>
</organism>
<reference evidence="2" key="1">
    <citation type="submission" date="2022-07" db="EMBL/GenBank/DDBJ databases">
        <title>Faecal culturing of patients with breast cancer.</title>
        <authorList>
            <person name="Teng N.M.Y."/>
            <person name="Kiu R."/>
            <person name="Evans R."/>
            <person name="Baker D.J."/>
            <person name="Zenner C."/>
            <person name="Robinson S.D."/>
            <person name="Hall L.J."/>
        </authorList>
    </citation>
    <scope>NUCLEOTIDE SEQUENCE</scope>
    <source>
        <strain evidence="2">LH1062</strain>
    </source>
</reference>
<dbReference type="Proteomes" id="UP001060112">
    <property type="component" value="Chromosome"/>
</dbReference>
<dbReference type="SUPFAM" id="SSF46785">
    <property type="entry name" value="Winged helix' DNA-binding domain"/>
    <property type="match status" value="1"/>
</dbReference>
<proteinExistence type="predicted"/>
<protein>
    <submittedName>
        <fullName evidence="2">MarR family winged helix-turn-helix transcriptional regulator</fullName>
    </submittedName>
</protein>
<dbReference type="InterPro" id="IPR036390">
    <property type="entry name" value="WH_DNA-bd_sf"/>
</dbReference>
<keyword evidence="3" id="KW-1185">Reference proteome</keyword>
<feature type="domain" description="HTH marR-type" evidence="1">
    <location>
        <begin position="36"/>
        <end position="80"/>
    </location>
</feature>
<evidence type="ECO:0000313" key="2">
    <source>
        <dbReference type="EMBL" id="UTY38069.1"/>
    </source>
</evidence>
<dbReference type="Gene3D" id="1.10.10.10">
    <property type="entry name" value="Winged helix-like DNA-binding domain superfamily/Winged helix DNA-binding domain"/>
    <property type="match status" value="1"/>
</dbReference>
<dbReference type="EMBL" id="CP101620">
    <property type="protein sequence ID" value="UTY38069.1"/>
    <property type="molecule type" value="Genomic_DNA"/>
</dbReference>
<evidence type="ECO:0000259" key="1">
    <source>
        <dbReference type="Pfam" id="PF12802"/>
    </source>
</evidence>
<dbReference type="InterPro" id="IPR036388">
    <property type="entry name" value="WH-like_DNA-bd_sf"/>
</dbReference>
<gene>
    <name evidence="2" type="ORF">NMU03_10225</name>
</gene>
<name>A0ABY5I0X1_9FIRM</name>
<dbReference type="InterPro" id="IPR000835">
    <property type="entry name" value="HTH_MarR-typ"/>
</dbReference>
<dbReference type="RefSeq" id="WP_290138133.1">
    <property type="nucleotide sequence ID" value="NZ_CP101620.1"/>
</dbReference>
<dbReference type="Pfam" id="PF12802">
    <property type="entry name" value="MarR_2"/>
    <property type="match status" value="1"/>
</dbReference>